<dbReference type="OrthoDB" id="3238779at2"/>
<comment type="caution">
    <text evidence="1">The sequence shown here is derived from an EMBL/GenBank/DDBJ whole genome shotgun (WGS) entry which is preliminary data.</text>
</comment>
<dbReference type="Proteomes" id="UP000295680">
    <property type="component" value="Unassembled WGS sequence"/>
</dbReference>
<proteinExistence type="predicted"/>
<dbReference type="PANTHER" id="PTHR33498">
    <property type="entry name" value="TRANSPOSASE FOR INSERTION SEQUENCE ELEMENT IS1557"/>
    <property type="match status" value="1"/>
</dbReference>
<dbReference type="RefSeq" id="WP_132121922.1">
    <property type="nucleotide sequence ID" value="NZ_SLWS01000007.1"/>
</dbReference>
<dbReference type="EMBL" id="SLWS01000007">
    <property type="protein sequence ID" value="TCO55818.1"/>
    <property type="molecule type" value="Genomic_DNA"/>
</dbReference>
<gene>
    <name evidence="1" type="ORF">EV192_107241</name>
</gene>
<protein>
    <submittedName>
        <fullName evidence="1">Transposase</fullName>
    </submittedName>
</protein>
<dbReference type="InterPro" id="IPR047951">
    <property type="entry name" value="Transpos_ISL3"/>
</dbReference>
<evidence type="ECO:0000313" key="1">
    <source>
        <dbReference type="EMBL" id="TCO55818.1"/>
    </source>
</evidence>
<sequence length="131" mass="14608">MRRFFCDNQTCPVRTFAEQIDGLTGAHARRSPRLHGMLESIGLAVAARFAGRLGLVIGRDTLLRLVRSVPDPPKGTVTVLGVDDFAFKRRHAYGTILLDMATHCPIDLLADRAADTLAEWLRASWRDHRLS</sequence>
<name>A0A4R2JG26_9PSEU</name>
<accession>A0A4R2JG26</accession>
<dbReference type="PANTHER" id="PTHR33498:SF1">
    <property type="entry name" value="TRANSPOSASE FOR INSERTION SEQUENCE ELEMENT IS1557"/>
    <property type="match status" value="1"/>
</dbReference>
<organism evidence="1 2">
    <name type="scientific">Actinocrispum wychmicini</name>
    <dbReference type="NCBI Taxonomy" id="1213861"/>
    <lineage>
        <taxon>Bacteria</taxon>
        <taxon>Bacillati</taxon>
        <taxon>Actinomycetota</taxon>
        <taxon>Actinomycetes</taxon>
        <taxon>Pseudonocardiales</taxon>
        <taxon>Pseudonocardiaceae</taxon>
        <taxon>Actinocrispum</taxon>
    </lineage>
</organism>
<dbReference type="AlphaFoldDB" id="A0A4R2JG26"/>
<reference evidence="1 2" key="1">
    <citation type="submission" date="2019-03" db="EMBL/GenBank/DDBJ databases">
        <title>Genomic Encyclopedia of Type Strains, Phase IV (KMG-IV): sequencing the most valuable type-strain genomes for metagenomic binning, comparative biology and taxonomic classification.</title>
        <authorList>
            <person name="Goeker M."/>
        </authorList>
    </citation>
    <scope>NUCLEOTIDE SEQUENCE [LARGE SCALE GENOMIC DNA]</scope>
    <source>
        <strain evidence="1 2">DSM 45934</strain>
    </source>
</reference>
<evidence type="ECO:0000313" key="2">
    <source>
        <dbReference type="Proteomes" id="UP000295680"/>
    </source>
</evidence>
<keyword evidence="2" id="KW-1185">Reference proteome</keyword>